<reference evidence="7 8" key="1">
    <citation type="journal article" date="2014" name="Nat. Genet.">
        <title>Genome sequence of the hot pepper provides insights into the evolution of pungency in Capsicum species.</title>
        <authorList>
            <person name="Kim S."/>
            <person name="Park M."/>
            <person name="Yeom S.I."/>
            <person name="Kim Y.M."/>
            <person name="Lee J.M."/>
            <person name="Lee H.A."/>
            <person name="Seo E."/>
            <person name="Choi J."/>
            <person name="Cheong K."/>
            <person name="Kim K.T."/>
            <person name="Jung K."/>
            <person name="Lee G.W."/>
            <person name="Oh S.K."/>
            <person name="Bae C."/>
            <person name="Kim S.B."/>
            <person name="Lee H.Y."/>
            <person name="Kim S.Y."/>
            <person name="Kim M.S."/>
            <person name="Kang B.C."/>
            <person name="Jo Y.D."/>
            <person name="Yang H.B."/>
            <person name="Jeong H.J."/>
            <person name="Kang W.H."/>
            <person name="Kwon J.K."/>
            <person name="Shin C."/>
            <person name="Lim J.Y."/>
            <person name="Park J.H."/>
            <person name="Huh J.H."/>
            <person name="Kim J.S."/>
            <person name="Kim B.D."/>
            <person name="Cohen O."/>
            <person name="Paran I."/>
            <person name="Suh M.C."/>
            <person name="Lee S.B."/>
            <person name="Kim Y.K."/>
            <person name="Shin Y."/>
            <person name="Noh S.J."/>
            <person name="Park J."/>
            <person name="Seo Y.S."/>
            <person name="Kwon S.Y."/>
            <person name="Kim H.A."/>
            <person name="Park J.M."/>
            <person name="Kim H.J."/>
            <person name="Choi S.B."/>
            <person name="Bosland P.W."/>
            <person name="Reeves G."/>
            <person name="Jo S.H."/>
            <person name="Lee B.W."/>
            <person name="Cho H.T."/>
            <person name="Choi H.S."/>
            <person name="Lee M.S."/>
            <person name="Yu Y."/>
            <person name="Do Choi Y."/>
            <person name="Park B.S."/>
            <person name="van Deynze A."/>
            <person name="Ashrafi H."/>
            <person name="Hill T."/>
            <person name="Kim W.T."/>
            <person name="Pai H.S."/>
            <person name="Ahn H.K."/>
            <person name="Yeam I."/>
            <person name="Giovannoni J.J."/>
            <person name="Rose J.K."/>
            <person name="Sorensen I."/>
            <person name="Lee S.J."/>
            <person name="Kim R.W."/>
            <person name="Choi I.Y."/>
            <person name="Choi B.S."/>
            <person name="Lim J.S."/>
            <person name="Lee Y.H."/>
            <person name="Choi D."/>
        </authorList>
    </citation>
    <scope>NUCLEOTIDE SEQUENCE [LARGE SCALE GENOMIC DNA]</scope>
    <source>
        <strain evidence="8">cv. CM334</strain>
    </source>
</reference>
<evidence type="ECO:0000256" key="3">
    <source>
        <dbReference type="ARBA" id="ARBA00022741"/>
    </source>
</evidence>
<dbReference type="InterPro" id="IPR003439">
    <property type="entry name" value="ABC_transporter-like_ATP-bd"/>
</dbReference>
<keyword evidence="8" id="KW-1185">Reference proteome</keyword>
<evidence type="ECO:0000259" key="6">
    <source>
        <dbReference type="Pfam" id="PF00005"/>
    </source>
</evidence>
<dbReference type="SUPFAM" id="SSF52540">
    <property type="entry name" value="P-loop containing nucleoside triphosphate hydrolases"/>
    <property type="match status" value="1"/>
</dbReference>
<dbReference type="Proteomes" id="UP000222542">
    <property type="component" value="Unassembled WGS sequence"/>
</dbReference>
<comment type="subcellular location">
    <subcellularLocation>
        <location evidence="1">Membrane</location>
        <topology evidence="1">Multi-pass membrane protein</topology>
    </subcellularLocation>
</comment>
<proteinExistence type="inferred from homology"/>
<feature type="transmembrane region" description="Helical" evidence="5">
    <location>
        <begin position="271"/>
        <end position="289"/>
    </location>
</feature>
<keyword evidence="5" id="KW-0472">Membrane</keyword>
<keyword evidence="5" id="KW-0812">Transmembrane</keyword>
<name>A0A2G3AGA0_CAPAN</name>
<dbReference type="AlphaFoldDB" id="A0A2G3AGA0"/>
<dbReference type="GO" id="GO:0005524">
    <property type="term" value="F:ATP binding"/>
    <property type="evidence" value="ECO:0007669"/>
    <property type="project" value="UniProtKB-KW"/>
</dbReference>
<dbReference type="Pfam" id="PF00005">
    <property type="entry name" value="ABC_tran"/>
    <property type="match status" value="1"/>
</dbReference>
<dbReference type="Gene3D" id="3.40.50.300">
    <property type="entry name" value="P-loop containing nucleotide triphosphate hydrolases"/>
    <property type="match status" value="1"/>
</dbReference>
<dbReference type="InterPro" id="IPR050173">
    <property type="entry name" value="ABC_transporter_C-like"/>
</dbReference>
<feature type="domain" description="ABC transporter" evidence="6">
    <location>
        <begin position="12"/>
        <end position="51"/>
    </location>
</feature>
<dbReference type="PANTHER" id="PTHR24223">
    <property type="entry name" value="ATP-BINDING CASSETTE SUB-FAMILY C"/>
    <property type="match status" value="1"/>
</dbReference>
<sequence length="291" mass="32205">MSINVCEVLTKLSKRVSEAGENFSVGQRQLLSLARALLRRSKILVLDEATAAVDIRTDALIQKTIREEFKSCTMLIIAHRLNTIIDCDRILLLDSGQLEIEDEDNILKKTKNTVITLQGVLEGKHDKDIEETLDHYQVSKDRCWSSLYKMVEGGGGLSDVSPMQKVVAEFDEWEMDGGEEKMMVNVGEPLPRVVSGGAPCLQKATEATSDLKHALEKVYLSRSANEDGGSCVSSSSSSPYSKACVVSETVVAKSAPKHATQAFMFLNETPAAHVFFFVIYVYIFSYFSYSI</sequence>
<dbReference type="GO" id="GO:0016020">
    <property type="term" value="C:membrane"/>
    <property type="evidence" value="ECO:0007669"/>
    <property type="project" value="UniProtKB-SubCell"/>
</dbReference>
<evidence type="ECO:0000313" key="8">
    <source>
        <dbReference type="Proteomes" id="UP000222542"/>
    </source>
</evidence>
<gene>
    <name evidence="7" type="ORF">T459_01141</name>
</gene>
<keyword evidence="3" id="KW-0547">Nucleotide-binding</keyword>
<evidence type="ECO:0000256" key="5">
    <source>
        <dbReference type="SAM" id="Phobius"/>
    </source>
</evidence>
<organism evidence="7 8">
    <name type="scientific">Capsicum annuum</name>
    <name type="common">Capsicum pepper</name>
    <dbReference type="NCBI Taxonomy" id="4072"/>
    <lineage>
        <taxon>Eukaryota</taxon>
        <taxon>Viridiplantae</taxon>
        <taxon>Streptophyta</taxon>
        <taxon>Embryophyta</taxon>
        <taxon>Tracheophyta</taxon>
        <taxon>Spermatophyta</taxon>
        <taxon>Magnoliopsida</taxon>
        <taxon>eudicotyledons</taxon>
        <taxon>Gunneridae</taxon>
        <taxon>Pentapetalae</taxon>
        <taxon>asterids</taxon>
        <taxon>lamiids</taxon>
        <taxon>Solanales</taxon>
        <taxon>Solanaceae</taxon>
        <taxon>Solanoideae</taxon>
        <taxon>Capsiceae</taxon>
        <taxon>Capsicum</taxon>
    </lineage>
</organism>
<dbReference type="EMBL" id="AYRZ02000001">
    <property type="protein sequence ID" value="PHT93259.1"/>
    <property type="molecule type" value="Genomic_DNA"/>
</dbReference>
<dbReference type="Gramene" id="PHT93259">
    <property type="protein sequence ID" value="PHT93259"/>
    <property type="gene ID" value="T459_01141"/>
</dbReference>
<dbReference type="STRING" id="4072.A0A2G3AGA0"/>
<protein>
    <recommendedName>
        <fullName evidence="6">ABC transporter domain-containing protein</fullName>
    </recommendedName>
</protein>
<comment type="similarity">
    <text evidence="2">Belongs to the ABC transporter superfamily. ABCC family. Conjugate transporter (TC 3.A.1.208) subfamily.</text>
</comment>
<evidence type="ECO:0000256" key="1">
    <source>
        <dbReference type="ARBA" id="ARBA00004141"/>
    </source>
</evidence>
<dbReference type="FunFam" id="3.40.50.300:FF:003492">
    <property type="entry name" value="AGAP012735-PA"/>
    <property type="match status" value="1"/>
</dbReference>
<evidence type="ECO:0000256" key="4">
    <source>
        <dbReference type="ARBA" id="ARBA00022840"/>
    </source>
</evidence>
<dbReference type="InterPro" id="IPR027417">
    <property type="entry name" value="P-loop_NTPase"/>
</dbReference>
<dbReference type="PANTHER" id="PTHR24223:SF456">
    <property type="entry name" value="MULTIDRUG RESISTANCE-ASSOCIATED PROTEIN LETHAL(2)03659"/>
    <property type="match status" value="1"/>
</dbReference>
<reference evidence="7 8" key="2">
    <citation type="journal article" date="2017" name="Genome Biol.">
        <title>New reference genome sequences of hot pepper reveal the massive evolution of plant disease-resistance genes by retroduplication.</title>
        <authorList>
            <person name="Kim S."/>
            <person name="Park J."/>
            <person name="Yeom S.I."/>
            <person name="Kim Y.M."/>
            <person name="Seo E."/>
            <person name="Kim K.T."/>
            <person name="Kim M.S."/>
            <person name="Lee J.M."/>
            <person name="Cheong K."/>
            <person name="Shin H.S."/>
            <person name="Kim S.B."/>
            <person name="Han K."/>
            <person name="Lee J."/>
            <person name="Park M."/>
            <person name="Lee H.A."/>
            <person name="Lee H.Y."/>
            <person name="Lee Y."/>
            <person name="Oh S."/>
            <person name="Lee J.H."/>
            <person name="Choi E."/>
            <person name="Choi E."/>
            <person name="Lee S.E."/>
            <person name="Jeon J."/>
            <person name="Kim H."/>
            <person name="Choi G."/>
            <person name="Song H."/>
            <person name="Lee J."/>
            <person name="Lee S.C."/>
            <person name="Kwon J.K."/>
            <person name="Lee H.Y."/>
            <person name="Koo N."/>
            <person name="Hong Y."/>
            <person name="Kim R.W."/>
            <person name="Kang W.H."/>
            <person name="Huh J.H."/>
            <person name="Kang B.C."/>
            <person name="Yang T.J."/>
            <person name="Lee Y.H."/>
            <person name="Bennetzen J.L."/>
            <person name="Choi D."/>
        </authorList>
    </citation>
    <scope>NUCLEOTIDE SEQUENCE [LARGE SCALE GENOMIC DNA]</scope>
    <source>
        <strain evidence="8">cv. CM334</strain>
    </source>
</reference>
<comment type="caution">
    <text evidence="7">The sequence shown here is derived from an EMBL/GenBank/DDBJ whole genome shotgun (WGS) entry which is preliminary data.</text>
</comment>
<evidence type="ECO:0000256" key="2">
    <source>
        <dbReference type="ARBA" id="ARBA00009726"/>
    </source>
</evidence>
<keyword evidence="5" id="KW-1133">Transmembrane helix</keyword>
<accession>A0A2G3AGA0</accession>
<evidence type="ECO:0000313" key="7">
    <source>
        <dbReference type="EMBL" id="PHT93259.1"/>
    </source>
</evidence>
<dbReference type="GO" id="GO:0016887">
    <property type="term" value="F:ATP hydrolysis activity"/>
    <property type="evidence" value="ECO:0007669"/>
    <property type="project" value="InterPro"/>
</dbReference>
<keyword evidence="4" id="KW-0067">ATP-binding</keyword>